<accession>A0A7J5PUR9</accession>
<reference evidence="1 2" key="1">
    <citation type="journal article" date="2019" name="Nat. Med.">
        <title>A library of human gut bacterial isolates paired with longitudinal multiomics data enables mechanistic microbiome research.</title>
        <authorList>
            <person name="Poyet M."/>
            <person name="Groussin M."/>
            <person name="Gibbons S.M."/>
            <person name="Avila-Pacheco J."/>
            <person name="Jiang X."/>
            <person name="Kearney S.M."/>
            <person name="Perrotta A.R."/>
            <person name="Berdy B."/>
            <person name="Zhao S."/>
            <person name="Lieberman T.D."/>
            <person name="Swanson P.K."/>
            <person name="Smith M."/>
            <person name="Roesemann S."/>
            <person name="Alexander J.E."/>
            <person name="Rich S.A."/>
            <person name="Livny J."/>
            <person name="Vlamakis H."/>
            <person name="Clish C."/>
            <person name="Bullock K."/>
            <person name="Deik A."/>
            <person name="Scott J."/>
            <person name="Pierce K.A."/>
            <person name="Xavier R.J."/>
            <person name="Alm E.J."/>
        </authorList>
    </citation>
    <scope>NUCLEOTIDE SEQUENCE [LARGE SCALE GENOMIC DNA]</scope>
    <source>
        <strain evidence="1 2">BIOML-A58</strain>
    </source>
</reference>
<evidence type="ECO:0000313" key="1">
    <source>
        <dbReference type="EMBL" id="KAB6146699.1"/>
    </source>
</evidence>
<organism evidence="1 2">
    <name type="scientific">Bacteroides xylanisolvens</name>
    <dbReference type="NCBI Taxonomy" id="371601"/>
    <lineage>
        <taxon>Bacteria</taxon>
        <taxon>Pseudomonadati</taxon>
        <taxon>Bacteroidota</taxon>
        <taxon>Bacteroidia</taxon>
        <taxon>Bacteroidales</taxon>
        <taxon>Bacteroidaceae</taxon>
        <taxon>Bacteroides</taxon>
    </lineage>
</organism>
<comment type="caution">
    <text evidence="1">The sequence shown here is derived from an EMBL/GenBank/DDBJ whole genome shotgun (WGS) entry which is preliminary data.</text>
</comment>
<dbReference type="Proteomes" id="UP000434604">
    <property type="component" value="Unassembled WGS sequence"/>
</dbReference>
<gene>
    <name evidence="1" type="ORF">GA398_14970</name>
</gene>
<dbReference type="EMBL" id="WDED01000022">
    <property type="protein sequence ID" value="KAB6146699.1"/>
    <property type="molecule type" value="Genomic_DNA"/>
</dbReference>
<sequence length="63" mass="7162">MITNLSIFLDGCKEIHYTCNKKRYFAIAFSNIVGGYEICNPYFKGCIAIHCAKNGEIRRLLSV</sequence>
<dbReference type="AlphaFoldDB" id="A0A7J5PUR9"/>
<evidence type="ECO:0000313" key="2">
    <source>
        <dbReference type="Proteomes" id="UP000434604"/>
    </source>
</evidence>
<protein>
    <submittedName>
        <fullName evidence="1">Uncharacterized protein</fullName>
    </submittedName>
</protein>
<name>A0A7J5PUR9_9BACE</name>
<proteinExistence type="predicted"/>